<dbReference type="EMBL" id="BMVC01000028">
    <property type="protein sequence ID" value="GHD17924.1"/>
    <property type="molecule type" value="Genomic_DNA"/>
</dbReference>
<name>A0A918X986_9ACTN</name>
<evidence type="ECO:0000313" key="3">
    <source>
        <dbReference type="Proteomes" id="UP000638353"/>
    </source>
</evidence>
<gene>
    <name evidence="2" type="ORF">GCM10010334_80190</name>
</gene>
<feature type="domain" description="Glyoxalase-like" evidence="1">
    <location>
        <begin position="23"/>
        <end position="161"/>
    </location>
</feature>
<dbReference type="SUPFAM" id="SSF54593">
    <property type="entry name" value="Glyoxalase/Bleomycin resistance protein/Dihydroxybiphenyl dioxygenase"/>
    <property type="match status" value="1"/>
</dbReference>
<dbReference type="InterPro" id="IPR029068">
    <property type="entry name" value="Glyas_Bleomycin-R_OHBP_Dase"/>
</dbReference>
<dbReference type="AlphaFoldDB" id="A0A918X986"/>
<accession>A0A918X986</accession>
<sequence>MSEVRATVGSSDWGGLMRTEWSLTIDCAYPGKLAAFWALALGYQEKPAPAGFGSWEEWFSHHEVPEDEWDDGAYLSDPDGVGPTLSFLKVPEPKVAKNRLHIDVRVGGGRETPWEVRWPRVVEAVERLTAAGATVVREDELQGRPDHVVMADPEGNEFCLV</sequence>
<reference evidence="2" key="2">
    <citation type="submission" date="2020-09" db="EMBL/GenBank/DDBJ databases">
        <authorList>
            <person name="Sun Q."/>
            <person name="Ohkuma M."/>
        </authorList>
    </citation>
    <scope>NUCLEOTIDE SEQUENCE</scope>
    <source>
        <strain evidence="2">JCM 4637</strain>
    </source>
</reference>
<reference evidence="2" key="1">
    <citation type="journal article" date="2014" name="Int. J. Syst. Evol. Microbiol.">
        <title>Complete genome sequence of Corynebacterium casei LMG S-19264T (=DSM 44701T), isolated from a smear-ripened cheese.</title>
        <authorList>
            <consortium name="US DOE Joint Genome Institute (JGI-PGF)"/>
            <person name="Walter F."/>
            <person name="Albersmeier A."/>
            <person name="Kalinowski J."/>
            <person name="Ruckert C."/>
        </authorList>
    </citation>
    <scope>NUCLEOTIDE SEQUENCE</scope>
    <source>
        <strain evidence="2">JCM 4637</strain>
    </source>
</reference>
<dbReference type="Proteomes" id="UP000638353">
    <property type="component" value="Unassembled WGS sequence"/>
</dbReference>
<comment type="caution">
    <text evidence="2">The sequence shown here is derived from an EMBL/GenBank/DDBJ whole genome shotgun (WGS) entry which is preliminary data.</text>
</comment>
<dbReference type="PANTHER" id="PTHR35908:SF1">
    <property type="entry name" value="CONSERVED PROTEIN"/>
    <property type="match status" value="1"/>
</dbReference>
<protein>
    <submittedName>
        <fullName evidence="2">Glyoxalase</fullName>
    </submittedName>
</protein>
<dbReference type="PANTHER" id="PTHR35908">
    <property type="entry name" value="HYPOTHETICAL FUSION PROTEIN"/>
    <property type="match status" value="1"/>
</dbReference>
<dbReference type="InterPro" id="IPR041581">
    <property type="entry name" value="Glyoxalase_6"/>
</dbReference>
<dbReference type="Gene3D" id="3.10.180.10">
    <property type="entry name" value="2,3-Dihydroxybiphenyl 1,2-Dioxygenase, domain 1"/>
    <property type="match status" value="1"/>
</dbReference>
<organism evidence="2 3">
    <name type="scientific">Streptomyces finlayi</name>
    <dbReference type="NCBI Taxonomy" id="67296"/>
    <lineage>
        <taxon>Bacteria</taxon>
        <taxon>Bacillati</taxon>
        <taxon>Actinomycetota</taxon>
        <taxon>Actinomycetes</taxon>
        <taxon>Kitasatosporales</taxon>
        <taxon>Streptomycetaceae</taxon>
        <taxon>Streptomyces</taxon>
    </lineage>
</organism>
<evidence type="ECO:0000259" key="1">
    <source>
        <dbReference type="Pfam" id="PF18029"/>
    </source>
</evidence>
<proteinExistence type="predicted"/>
<dbReference type="Pfam" id="PF18029">
    <property type="entry name" value="Glyoxalase_6"/>
    <property type="match status" value="1"/>
</dbReference>
<evidence type="ECO:0000313" key="2">
    <source>
        <dbReference type="EMBL" id="GHD17924.1"/>
    </source>
</evidence>